<keyword evidence="9" id="KW-1185">Reference proteome</keyword>
<dbReference type="PANTHER" id="PTHR31751">
    <property type="entry name" value="SI:CH211-108C17.2-RELATED-RELATED"/>
    <property type="match status" value="1"/>
</dbReference>
<dbReference type="AlphaFoldDB" id="A0A671R2P9"/>
<feature type="region of interest" description="Disordered" evidence="6">
    <location>
        <begin position="78"/>
        <end position="105"/>
    </location>
</feature>
<evidence type="ECO:0000256" key="6">
    <source>
        <dbReference type="SAM" id="MobiDB-lite"/>
    </source>
</evidence>
<organism evidence="8 9">
    <name type="scientific">Sinocyclocheilus anshuiensis</name>
    <dbReference type="NCBI Taxonomy" id="1608454"/>
    <lineage>
        <taxon>Eukaryota</taxon>
        <taxon>Metazoa</taxon>
        <taxon>Chordata</taxon>
        <taxon>Craniata</taxon>
        <taxon>Vertebrata</taxon>
        <taxon>Euteleostomi</taxon>
        <taxon>Actinopterygii</taxon>
        <taxon>Neopterygii</taxon>
        <taxon>Teleostei</taxon>
        <taxon>Ostariophysi</taxon>
        <taxon>Cypriniformes</taxon>
        <taxon>Cyprinidae</taxon>
        <taxon>Cyprininae</taxon>
        <taxon>Sinocyclocheilus</taxon>
    </lineage>
</organism>
<evidence type="ECO:0000313" key="8">
    <source>
        <dbReference type="Ensembl" id="ENSSANP00000077472.1"/>
    </source>
</evidence>
<proteinExistence type="predicted"/>
<dbReference type="GO" id="GO:0003677">
    <property type="term" value="F:DNA binding"/>
    <property type="evidence" value="ECO:0007669"/>
    <property type="project" value="UniProtKB-UniRule"/>
</dbReference>
<evidence type="ECO:0000256" key="5">
    <source>
        <dbReference type="PROSITE-ProRule" id="PRU00309"/>
    </source>
</evidence>
<evidence type="ECO:0000313" key="9">
    <source>
        <dbReference type="Proteomes" id="UP000472260"/>
    </source>
</evidence>
<keyword evidence="3" id="KW-0862">Zinc</keyword>
<dbReference type="Pfam" id="PF05485">
    <property type="entry name" value="THAP"/>
    <property type="match status" value="1"/>
</dbReference>
<keyword evidence="4 5" id="KW-0238">DNA-binding</keyword>
<evidence type="ECO:0000256" key="3">
    <source>
        <dbReference type="ARBA" id="ARBA00022833"/>
    </source>
</evidence>
<sequence length="290" mass="32902">MVFSCVYPGCFSRAKPLRLRSKKSRGDSPVKFHTFPVNDPECLKLWLIAIRWDVNTPKEKLYRRVLCSEHFSSEDYRERQGKTGKYLKPSAVPVPPSLPATGEDDETDVQGAAAFFEGVPQSTPVKPRNITKTQSQSHSEELDINISMLSLDCPSDKKDTSFVPPSSTSTSTPTSEEDTETEMWKETKWIVNESNMVDLFKRCQEWSLLQVKWECEKGHKGHWNSCADVRGMPLNNLLVSSSVLFTGATYSDIADWAALMNLQVPKKTTYYAVQSSYLIPVVTERNREKF</sequence>
<dbReference type="SMART" id="SM00692">
    <property type="entry name" value="DM3"/>
    <property type="match status" value="1"/>
</dbReference>
<evidence type="ECO:0000256" key="2">
    <source>
        <dbReference type="ARBA" id="ARBA00022771"/>
    </source>
</evidence>
<name>A0A671R2P9_9TELE</name>
<accession>A0A671R2P9</accession>
<keyword evidence="1" id="KW-0479">Metal-binding</keyword>
<feature type="domain" description="THAP-type" evidence="7">
    <location>
        <begin position="1"/>
        <end position="96"/>
    </location>
</feature>
<dbReference type="Ensembl" id="ENSSANT00000082361.1">
    <property type="protein sequence ID" value="ENSSANP00000077472.1"/>
    <property type="gene ID" value="ENSSANG00000038606.1"/>
</dbReference>
<feature type="compositionally biased region" description="Low complexity" evidence="6">
    <location>
        <begin position="164"/>
        <end position="174"/>
    </location>
</feature>
<dbReference type="PANTHER" id="PTHR31751:SF7">
    <property type="entry name" value="THAP-TYPE DOMAIN-CONTAINING PROTEIN"/>
    <property type="match status" value="1"/>
</dbReference>
<dbReference type="Proteomes" id="UP000472260">
    <property type="component" value="Unassembled WGS sequence"/>
</dbReference>
<dbReference type="SMART" id="SM00980">
    <property type="entry name" value="THAP"/>
    <property type="match status" value="1"/>
</dbReference>
<reference evidence="8" key="2">
    <citation type="submission" date="2025-09" db="UniProtKB">
        <authorList>
            <consortium name="Ensembl"/>
        </authorList>
    </citation>
    <scope>IDENTIFICATION</scope>
</reference>
<dbReference type="InterPro" id="IPR006612">
    <property type="entry name" value="THAP_Znf"/>
</dbReference>
<evidence type="ECO:0000259" key="7">
    <source>
        <dbReference type="PROSITE" id="PS50950"/>
    </source>
</evidence>
<keyword evidence="2 5" id="KW-0863">Zinc-finger</keyword>
<evidence type="ECO:0000256" key="4">
    <source>
        <dbReference type="ARBA" id="ARBA00023125"/>
    </source>
</evidence>
<protein>
    <recommendedName>
        <fullName evidence="7">THAP-type domain-containing protein</fullName>
    </recommendedName>
</protein>
<feature type="region of interest" description="Disordered" evidence="6">
    <location>
        <begin position="156"/>
        <end position="182"/>
    </location>
</feature>
<dbReference type="PROSITE" id="PS50950">
    <property type="entry name" value="ZF_THAP"/>
    <property type="match status" value="1"/>
</dbReference>
<dbReference type="GO" id="GO:0008270">
    <property type="term" value="F:zinc ion binding"/>
    <property type="evidence" value="ECO:0007669"/>
    <property type="project" value="UniProtKB-KW"/>
</dbReference>
<reference evidence="8" key="1">
    <citation type="submission" date="2025-08" db="UniProtKB">
        <authorList>
            <consortium name="Ensembl"/>
        </authorList>
    </citation>
    <scope>IDENTIFICATION</scope>
</reference>
<evidence type="ECO:0000256" key="1">
    <source>
        <dbReference type="ARBA" id="ARBA00022723"/>
    </source>
</evidence>
<dbReference type="SUPFAM" id="SSF57716">
    <property type="entry name" value="Glucocorticoid receptor-like (DNA-binding domain)"/>
    <property type="match status" value="1"/>
</dbReference>